<evidence type="ECO:0000313" key="3">
    <source>
        <dbReference type="EMBL" id="TMQ53059.1"/>
    </source>
</evidence>
<feature type="compositionally biased region" description="Basic and acidic residues" evidence="1">
    <location>
        <begin position="146"/>
        <end position="158"/>
    </location>
</feature>
<dbReference type="SUPFAM" id="SSF81585">
    <property type="entry name" value="PsbU/PolX domain-like"/>
    <property type="match status" value="1"/>
</dbReference>
<proteinExistence type="predicted"/>
<dbReference type="Proteomes" id="UP000317366">
    <property type="component" value="Unassembled WGS sequence"/>
</dbReference>
<feature type="signal peptide" evidence="2">
    <location>
        <begin position="1"/>
        <end position="25"/>
    </location>
</feature>
<dbReference type="EMBL" id="VBOX01000016">
    <property type="protein sequence ID" value="TMQ65723.1"/>
    <property type="molecule type" value="Genomic_DNA"/>
</dbReference>
<dbReference type="Proteomes" id="UP000319829">
    <property type="component" value="Unassembled WGS sequence"/>
</dbReference>
<dbReference type="EMBL" id="VBOU01000091">
    <property type="protein sequence ID" value="TMQ53059.1"/>
    <property type="molecule type" value="Genomic_DNA"/>
</dbReference>
<sequence>MIRSHKFHTLSAVAVAMILPIAAYAVQGTTTKAPATPAAKTAMHHDATPVKAEYASKSHAAHAKRASAIDINTASKEELMALPGLTDELAQKIIDGRPFKSKAELVSKKILTRAEYSKLRGRVIAKHEAKMSEAKPMDSTPTTKAPETKAPETTPEPK</sequence>
<dbReference type="Pfam" id="PF12836">
    <property type="entry name" value="HHH_3"/>
    <property type="match status" value="1"/>
</dbReference>
<evidence type="ECO:0000256" key="2">
    <source>
        <dbReference type="SAM" id="SignalP"/>
    </source>
</evidence>
<evidence type="ECO:0000256" key="1">
    <source>
        <dbReference type="SAM" id="MobiDB-lite"/>
    </source>
</evidence>
<accession>A0A538TQ11</accession>
<keyword evidence="2" id="KW-0732">Signal</keyword>
<feature type="compositionally biased region" description="Basic and acidic residues" evidence="1">
    <location>
        <begin position="125"/>
        <end position="136"/>
    </location>
</feature>
<reference evidence="5 6" key="1">
    <citation type="journal article" date="2019" name="Nat. Microbiol.">
        <title>Mediterranean grassland soil C-N compound turnover is dependent on rainfall and depth, and is mediated by genomically divergent microorganisms.</title>
        <authorList>
            <person name="Diamond S."/>
            <person name="Andeer P.F."/>
            <person name="Li Z."/>
            <person name="Crits-Christoph A."/>
            <person name="Burstein D."/>
            <person name="Anantharaman K."/>
            <person name="Lane K.R."/>
            <person name="Thomas B.C."/>
            <person name="Pan C."/>
            <person name="Northen T.R."/>
            <person name="Banfield J.F."/>
        </authorList>
    </citation>
    <scope>NUCLEOTIDE SEQUENCE [LARGE SCALE GENOMIC DNA]</scope>
    <source>
        <strain evidence="3">WS_4</strain>
        <strain evidence="4">WS_7</strain>
    </source>
</reference>
<feature type="chain" id="PRO_5039810615" evidence="2">
    <location>
        <begin position="26"/>
        <end position="158"/>
    </location>
</feature>
<protein>
    <submittedName>
        <fullName evidence="4">Helix-hairpin-helix domain-containing protein</fullName>
    </submittedName>
</protein>
<dbReference type="Gene3D" id="1.10.150.320">
    <property type="entry name" value="Photosystem II 12 kDa extrinsic protein"/>
    <property type="match status" value="1"/>
</dbReference>
<dbReference type="AlphaFoldDB" id="A0A538TQ11"/>
<feature type="region of interest" description="Disordered" evidence="1">
    <location>
        <begin position="125"/>
        <end position="158"/>
    </location>
</feature>
<evidence type="ECO:0000313" key="6">
    <source>
        <dbReference type="Proteomes" id="UP000319829"/>
    </source>
</evidence>
<evidence type="ECO:0000313" key="4">
    <source>
        <dbReference type="EMBL" id="TMQ65723.1"/>
    </source>
</evidence>
<name>A0A538TQ11_UNCEI</name>
<organism evidence="4 5">
    <name type="scientific">Eiseniibacteriota bacterium</name>
    <dbReference type="NCBI Taxonomy" id="2212470"/>
    <lineage>
        <taxon>Bacteria</taxon>
        <taxon>Candidatus Eiseniibacteriota</taxon>
    </lineage>
</organism>
<evidence type="ECO:0000313" key="5">
    <source>
        <dbReference type="Proteomes" id="UP000317366"/>
    </source>
</evidence>
<gene>
    <name evidence="3" type="ORF">E6K74_10800</name>
    <name evidence="4" type="ORF">E6K77_02295</name>
</gene>
<comment type="caution">
    <text evidence="4">The sequence shown here is derived from an EMBL/GenBank/DDBJ whole genome shotgun (WGS) entry which is preliminary data.</text>
</comment>